<dbReference type="OrthoDB" id="4426059at2"/>
<accession>A0A1T5I9I9</accession>
<dbReference type="CDD" id="cd00431">
    <property type="entry name" value="cysteine_hydrolases"/>
    <property type="match status" value="1"/>
</dbReference>
<reference evidence="3 4" key="1">
    <citation type="submission" date="2017-02" db="EMBL/GenBank/DDBJ databases">
        <authorList>
            <person name="Peterson S.W."/>
        </authorList>
    </citation>
    <scope>NUCLEOTIDE SEQUENCE [LARGE SCALE GENOMIC DNA]</scope>
    <source>
        <strain evidence="3 4">VKM Ac-2059</strain>
    </source>
</reference>
<gene>
    <name evidence="3" type="ORF">SAMN06309945_0096</name>
</gene>
<evidence type="ECO:0000259" key="2">
    <source>
        <dbReference type="Pfam" id="PF00857"/>
    </source>
</evidence>
<dbReference type="STRING" id="123320.SAMN06309945_0096"/>
<dbReference type="Gene3D" id="3.40.50.850">
    <property type="entry name" value="Isochorismatase-like"/>
    <property type="match status" value="1"/>
</dbReference>
<dbReference type="Proteomes" id="UP000190857">
    <property type="component" value="Unassembled WGS sequence"/>
</dbReference>
<dbReference type="InterPro" id="IPR050272">
    <property type="entry name" value="Isochorismatase-like_hydrls"/>
</dbReference>
<dbReference type="EMBL" id="FUZP01000001">
    <property type="protein sequence ID" value="SKC35693.1"/>
    <property type="molecule type" value="Genomic_DNA"/>
</dbReference>
<feature type="domain" description="Isochorismatase-like" evidence="2">
    <location>
        <begin position="4"/>
        <end position="168"/>
    </location>
</feature>
<evidence type="ECO:0000313" key="3">
    <source>
        <dbReference type="EMBL" id="SKC35693.1"/>
    </source>
</evidence>
<dbReference type="AlphaFoldDB" id="A0A1T5I9I9"/>
<proteinExistence type="predicted"/>
<protein>
    <submittedName>
        <fullName evidence="3">Nicotinamidase-related amidase</fullName>
    </submittedName>
</protein>
<evidence type="ECO:0000256" key="1">
    <source>
        <dbReference type="ARBA" id="ARBA00022801"/>
    </source>
</evidence>
<organism evidence="3 4">
    <name type="scientific">Okibacterium fritillariae</name>
    <dbReference type="NCBI Taxonomy" id="123320"/>
    <lineage>
        <taxon>Bacteria</taxon>
        <taxon>Bacillati</taxon>
        <taxon>Actinomycetota</taxon>
        <taxon>Actinomycetes</taxon>
        <taxon>Micrococcales</taxon>
        <taxon>Microbacteriaceae</taxon>
        <taxon>Okibacterium</taxon>
    </lineage>
</organism>
<dbReference type="SUPFAM" id="SSF52499">
    <property type="entry name" value="Isochorismatase-like hydrolases"/>
    <property type="match status" value="1"/>
</dbReference>
<dbReference type="GO" id="GO:0016787">
    <property type="term" value="F:hydrolase activity"/>
    <property type="evidence" value="ECO:0007669"/>
    <property type="project" value="UniProtKB-KW"/>
</dbReference>
<dbReference type="InterPro" id="IPR000868">
    <property type="entry name" value="Isochorismatase-like_dom"/>
</dbReference>
<keyword evidence="4" id="KW-1185">Reference proteome</keyword>
<dbReference type="InterPro" id="IPR036380">
    <property type="entry name" value="Isochorismatase-like_sf"/>
</dbReference>
<sequence length="181" mass="19495">MTSTLMIIDMQRIFGEQTSGWFTPEFAAASEGSRRLRAAFGSRVALTRFVPPAEPQGAWVPYYEDWPFALDPANADLYELMPEFPVDDATVITRTTFGKWDDNTRSALGNPDSLVLTGVSTDCCVLSTALAAADAGVHVRVVTDACAGASAADHQRALDAMALYAPLIELTTVDEVLSEMA</sequence>
<dbReference type="RefSeq" id="WP_079726353.1">
    <property type="nucleotide sequence ID" value="NZ_FUZP01000001.1"/>
</dbReference>
<evidence type="ECO:0000313" key="4">
    <source>
        <dbReference type="Proteomes" id="UP000190857"/>
    </source>
</evidence>
<keyword evidence="1" id="KW-0378">Hydrolase</keyword>
<dbReference type="PANTHER" id="PTHR43540">
    <property type="entry name" value="PEROXYUREIDOACRYLATE/UREIDOACRYLATE AMIDOHYDROLASE-RELATED"/>
    <property type="match status" value="1"/>
</dbReference>
<dbReference type="Pfam" id="PF00857">
    <property type="entry name" value="Isochorismatase"/>
    <property type="match status" value="1"/>
</dbReference>
<name>A0A1T5I9I9_9MICO</name>